<comment type="caution">
    <text evidence="1">The sequence shown here is derived from an EMBL/GenBank/DDBJ whole genome shotgun (WGS) entry which is preliminary data.</text>
</comment>
<evidence type="ECO:0000313" key="2">
    <source>
        <dbReference type="Proteomes" id="UP000828390"/>
    </source>
</evidence>
<reference evidence="1" key="2">
    <citation type="submission" date="2020-11" db="EMBL/GenBank/DDBJ databases">
        <authorList>
            <person name="McCartney M.A."/>
            <person name="Auch B."/>
            <person name="Kono T."/>
            <person name="Mallez S."/>
            <person name="Becker A."/>
            <person name="Gohl D.M."/>
            <person name="Silverstein K.A.T."/>
            <person name="Koren S."/>
            <person name="Bechman K.B."/>
            <person name="Herman A."/>
            <person name="Abrahante J.E."/>
            <person name="Garbe J."/>
        </authorList>
    </citation>
    <scope>NUCLEOTIDE SEQUENCE</scope>
    <source>
        <strain evidence="1">Duluth1</strain>
        <tissue evidence="1">Whole animal</tissue>
    </source>
</reference>
<reference evidence="1" key="1">
    <citation type="journal article" date="2019" name="bioRxiv">
        <title>The Genome of the Zebra Mussel, Dreissena polymorpha: A Resource for Invasive Species Research.</title>
        <authorList>
            <person name="McCartney M.A."/>
            <person name="Auch B."/>
            <person name="Kono T."/>
            <person name="Mallez S."/>
            <person name="Zhang Y."/>
            <person name="Obille A."/>
            <person name="Becker A."/>
            <person name="Abrahante J.E."/>
            <person name="Garbe J."/>
            <person name="Badalamenti J.P."/>
            <person name="Herman A."/>
            <person name="Mangelson H."/>
            <person name="Liachko I."/>
            <person name="Sullivan S."/>
            <person name="Sone E.D."/>
            <person name="Koren S."/>
            <person name="Silverstein K.A.T."/>
            <person name="Beckman K.B."/>
            <person name="Gohl D.M."/>
        </authorList>
    </citation>
    <scope>NUCLEOTIDE SEQUENCE</scope>
    <source>
        <strain evidence="1">Duluth1</strain>
        <tissue evidence="1">Whole animal</tissue>
    </source>
</reference>
<protein>
    <submittedName>
        <fullName evidence="1">Uncharacterized protein</fullName>
    </submittedName>
</protein>
<dbReference type="AlphaFoldDB" id="A0A9D4R7T0"/>
<dbReference type="EMBL" id="JAIWYP010000003">
    <property type="protein sequence ID" value="KAH3857398.1"/>
    <property type="molecule type" value="Genomic_DNA"/>
</dbReference>
<dbReference type="Proteomes" id="UP000828390">
    <property type="component" value="Unassembled WGS sequence"/>
</dbReference>
<organism evidence="1 2">
    <name type="scientific">Dreissena polymorpha</name>
    <name type="common">Zebra mussel</name>
    <name type="synonym">Mytilus polymorpha</name>
    <dbReference type="NCBI Taxonomy" id="45954"/>
    <lineage>
        <taxon>Eukaryota</taxon>
        <taxon>Metazoa</taxon>
        <taxon>Spiralia</taxon>
        <taxon>Lophotrochozoa</taxon>
        <taxon>Mollusca</taxon>
        <taxon>Bivalvia</taxon>
        <taxon>Autobranchia</taxon>
        <taxon>Heteroconchia</taxon>
        <taxon>Euheterodonta</taxon>
        <taxon>Imparidentia</taxon>
        <taxon>Neoheterodontei</taxon>
        <taxon>Myida</taxon>
        <taxon>Dreissenoidea</taxon>
        <taxon>Dreissenidae</taxon>
        <taxon>Dreissena</taxon>
    </lineage>
</organism>
<accession>A0A9D4R7T0</accession>
<proteinExistence type="predicted"/>
<keyword evidence="2" id="KW-1185">Reference proteome</keyword>
<sequence length="50" mass="5607">MKTTLIAQNKPSCREQEAIQTAKAGLVWAGHQARLSVQDYAQRHDKLMSP</sequence>
<gene>
    <name evidence="1" type="ORF">DPMN_100005</name>
</gene>
<evidence type="ECO:0000313" key="1">
    <source>
        <dbReference type="EMBL" id="KAH3857398.1"/>
    </source>
</evidence>
<name>A0A9D4R7T0_DREPO</name>